<keyword evidence="3" id="KW-0227">DNA damage</keyword>
<dbReference type="GO" id="GO:0000725">
    <property type="term" value="P:recombinational repair"/>
    <property type="evidence" value="ECO:0007669"/>
    <property type="project" value="TreeGrafter"/>
</dbReference>
<evidence type="ECO:0000256" key="15">
    <source>
        <dbReference type="PROSITE-ProRule" id="PRU00560"/>
    </source>
</evidence>
<dbReference type="GO" id="GO:0033202">
    <property type="term" value="C:DNA helicase complex"/>
    <property type="evidence" value="ECO:0007669"/>
    <property type="project" value="TreeGrafter"/>
</dbReference>
<dbReference type="InterPro" id="IPR011604">
    <property type="entry name" value="PDDEXK-like_dom_sf"/>
</dbReference>
<dbReference type="GO" id="GO:0005829">
    <property type="term" value="C:cytosol"/>
    <property type="evidence" value="ECO:0007669"/>
    <property type="project" value="TreeGrafter"/>
</dbReference>
<keyword evidence="5 15" id="KW-0347">Helicase</keyword>
<feature type="region of interest" description="Disordered" evidence="16">
    <location>
        <begin position="931"/>
        <end position="1008"/>
    </location>
</feature>
<dbReference type="OrthoDB" id="9810135at2"/>
<dbReference type="Pfam" id="PF00580">
    <property type="entry name" value="UvrD-helicase"/>
    <property type="match status" value="1"/>
</dbReference>
<sequence>MNLEIKKTSPEDIRRLTDQAQSGASDPQNSAWVNANAGTGKTHVLTLRVLRLLLAGTRPERILCLTFTKAAAAEMSKRVFDRLAGWVTADDETLHKDLSKIVGVPASVDLMQRARTLFALAIETPGGLKVQTIHAFAERLLQRFPLEAGVPPDFKILDDQAARELKADAIEATLTEATGAPNTSLGKALDFVIRYAADAHFDQLVSKAVEERKWLEATSHVEPGRIEDGLAAMDAHLRKELSVRAAIASVDLHTECANVLSKEDIRELTELLATGGKTDAGHSAKLIAMMAHSEPQRRAHVLGDYFLVDNGEALRKSLMTKALSQAKPGLHDRCQEAQQNFFRLSQELKALTLIDASLALYQLAGSVLRRYAAARNSAGALDFDDLILKTRALLTSEKGQAQWVLFKLDGGLDHILVDEAQDTSPEQWEIISALAHEFFADMGAGSVTRTVFAVGDEKQSIYSFQGAAPKMFAEMGQRFATLATGANLAWRRVPLTLSFRTVAPVLAAVDRVFADPARTPGLTADNGNIDHVANRIGHAGLVEIWPTEMPDETVVADPWNPLSDTNERSPANRLADRIADTIKNWIDGGERLPSENRPIRAGDILILVRKRNPFAVPMVAALKRRGIPVAGSDRVRLTDQIAVQDLIVLGDFLTLPEDDLALATVLKGPLFNLNDDHLLEIAHGRKRTLWSALLESADTNSAFKDAAETLKRWRAKSDFTPPFEFFSGILDRDGGREKMLNRLGPEAADVIDEFLDLALSYDESDPPSLTQFLAKLRDANPEVKRDMEHGRDEVRVMTVHGAKGLEAPIVFLPDTCTTSSGDDASSRLVKLAAHTLAEESAEAIVWCVKGTNRVPAVEGARREKEQADTEERNRLLYVAMTRARDRLYIAGFETKRGRADGCWYDVASAALIPAMDEIDLGDGRKIWRMERPQVAEPEKPKHEKRTEQSAFARPGFATRRAPAEPKLSVPLAPSRLEPYAPDAEGEPRVPVKQDAAATNDTPSPLSVGGANRFLRGTITHALLQHLPSIAIDRREMIATAFVDKRGAALPVRVRASIVKETLAVLEHPSFAAIFGADSVAEAPIAAVIPRPNGKGPALDLSGQIDRLALTEGEVLIVDYKTNRPPPAEVRQVADAYLYQLAAYRLALREIYPGRIVRAALLWTDGPRLMEIPGDILDLYTVRLWDLDWGSLDAS</sequence>
<dbReference type="PANTHER" id="PTHR11070">
    <property type="entry name" value="UVRD / RECB / PCRA DNA HELICASE FAMILY MEMBER"/>
    <property type="match status" value="1"/>
</dbReference>
<dbReference type="AlphaFoldDB" id="A0A1I7MV27"/>
<evidence type="ECO:0000256" key="9">
    <source>
        <dbReference type="ARBA" id="ARBA00023204"/>
    </source>
</evidence>
<dbReference type="STRING" id="51670.SAMN04488557_0398"/>
<comment type="catalytic activity">
    <reaction evidence="11">
        <text>Couples ATP hydrolysis with the unwinding of duplex DNA by translocating in the 3'-5' direction.</text>
        <dbReference type="EC" id="5.6.2.4"/>
    </reaction>
</comment>
<feature type="region of interest" description="Disordered" evidence="16">
    <location>
        <begin position="1"/>
        <end position="33"/>
    </location>
</feature>
<dbReference type="EMBL" id="FPCH01000001">
    <property type="protein sequence ID" value="SFV26262.1"/>
    <property type="molecule type" value="Genomic_DNA"/>
</dbReference>
<evidence type="ECO:0000256" key="12">
    <source>
        <dbReference type="ARBA" id="ARBA00034808"/>
    </source>
</evidence>
<evidence type="ECO:0000256" key="13">
    <source>
        <dbReference type="ARBA" id="ARBA00034923"/>
    </source>
</evidence>
<feature type="compositionally biased region" description="Basic and acidic residues" evidence="16">
    <location>
        <begin position="931"/>
        <end position="947"/>
    </location>
</feature>
<comment type="catalytic activity">
    <reaction evidence="14">
        <text>ATP + H2O = ADP + phosphate + H(+)</text>
        <dbReference type="Rhea" id="RHEA:13065"/>
        <dbReference type="ChEBI" id="CHEBI:15377"/>
        <dbReference type="ChEBI" id="CHEBI:15378"/>
        <dbReference type="ChEBI" id="CHEBI:30616"/>
        <dbReference type="ChEBI" id="CHEBI:43474"/>
        <dbReference type="ChEBI" id="CHEBI:456216"/>
        <dbReference type="EC" id="5.6.2.4"/>
    </reaction>
</comment>
<feature type="compositionally biased region" description="Polar residues" evidence="16">
    <location>
        <begin position="18"/>
        <end position="33"/>
    </location>
</feature>
<keyword evidence="2 15" id="KW-0547">Nucleotide-binding</keyword>
<evidence type="ECO:0000256" key="1">
    <source>
        <dbReference type="ARBA" id="ARBA00022722"/>
    </source>
</evidence>
<evidence type="ECO:0000256" key="10">
    <source>
        <dbReference type="ARBA" id="ARBA00023235"/>
    </source>
</evidence>
<proteinExistence type="predicted"/>
<evidence type="ECO:0000256" key="14">
    <source>
        <dbReference type="ARBA" id="ARBA00048988"/>
    </source>
</evidence>
<keyword evidence="6" id="KW-0269">Exonuclease</keyword>
<dbReference type="InterPro" id="IPR014017">
    <property type="entry name" value="DNA_helicase_UvrD-like_C"/>
</dbReference>
<evidence type="ECO:0000313" key="19">
    <source>
        <dbReference type="EMBL" id="SFV26262.1"/>
    </source>
</evidence>
<dbReference type="NCBIfam" id="TIGR02784">
    <property type="entry name" value="addA_alphas"/>
    <property type="match status" value="1"/>
</dbReference>
<name>A0A1I7MV27_9HYPH</name>
<dbReference type="InterPro" id="IPR000212">
    <property type="entry name" value="DNA_helicase_UvrD/REP"/>
</dbReference>
<dbReference type="PROSITE" id="PS51217">
    <property type="entry name" value="UVRD_HELICASE_CTER"/>
    <property type="match status" value="1"/>
</dbReference>
<accession>A0A1I7MV27</accession>
<evidence type="ECO:0000256" key="16">
    <source>
        <dbReference type="SAM" id="MobiDB-lite"/>
    </source>
</evidence>
<keyword evidence="20" id="KW-1185">Reference proteome</keyword>
<protein>
    <recommendedName>
        <fullName evidence="12">DNA 3'-5' helicase</fullName>
        <ecNumber evidence="12">5.6.2.4</ecNumber>
    </recommendedName>
    <alternativeName>
        <fullName evidence="13">DNA 3'-5' helicase II</fullName>
    </alternativeName>
</protein>
<keyword evidence="7 15" id="KW-0067">ATP-binding</keyword>
<dbReference type="Pfam" id="PF13361">
    <property type="entry name" value="UvrD_C"/>
    <property type="match status" value="1"/>
</dbReference>
<keyword evidence="8" id="KW-0238">DNA-binding</keyword>
<dbReference type="SUPFAM" id="SSF52980">
    <property type="entry name" value="Restriction endonuclease-like"/>
    <property type="match status" value="1"/>
</dbReference>
<dbReference type="PANTHER" id="PTHR11070:SF2">
    <property type="entry name" value="ATP-DEPENDENT DNA HELICASE SRS2"/>
    <property type="match status" value="1"/>
</dbReference>
<evidence type="ECO:0000313" key="20">
    <source>
        <dbReference type="Proteomes" id="UP000199423"/>
    </source>
</evidence>
<evidence type="ECO:0000256" key="6">
    <source>
        <dbReference type="ARBA" id="ARBA00022839"/>
    </source>
</evidence>
<evidence type="ECO:0000256" key="8">
    <source>
        <dbReference type="ARBA" id="ARBA00023125"/>
    </source>
</evidence>
<dbReference type="Pfam" id="PF12705">
    <property type="entry name" value="PDDEXK_1"/>
    <property type="match status" value="1"/>
</dbReference>
<dbReference type="PROSITE" id="PS51198">
    <property type="entry name" value="UVRD_HELICASE_ATP_BIND"/>
    <property type="match status" value="1"/>
</dbReference>
<evidence type="ECO:0000256" key="7">
    <source>
        <dbReference type="ARBA" id="ARBA00022840"/>
    </source>
</evidence>
<keyword evidence="9" id="KW-0234">DNA repair</keyword>
<evidence type="ECO:0000259" key="18">
    <source>
        <dbReference type="PROSITE" id="PS51217"/>
    </source>
</evidence>
<dbReference type="GO" id="GO:0003677">
    <property type="term" value="F:DNA binding"/>
    <property type="evidence" value="ECO:0007669"/>
    <property type="project" value="UniProtKB-KW"/>
</dbReference>
<dbReference type="GO" id="GO:0004527">
    <property type="term" value="F:exonuclease activity"/>
    <property type="evidence" value="ECO:0007669"/>
    <property type="project" value="UniProtKB-KW"/>
</dbReference>
<dbReference type="Gene3D" id="1.10.486.10">
    <property type="entry name" value="PCRA, domain 4"/>
    <property type="match status" value="1"/>
</dbReference>
<feature type="domain" description="UvrD-like helicase C-terminal" evidence="18">
    <location>
        <begin position="519"/>
        <end position="804"/>
    </location>
</feature>
<feature type="binding site" evidence="15">
    <location>
        <begin position="35"/>
        <end position="42"/>
    </location>
    <ligand>
        <name>ATP</name>
        <dbReference type="ChEBI" id="CHEBI:30616"/>
    </ligand>
</feature>
<dbReference type="SUPFAM" id="SSF52540">
    <property type="entry name" value="P-loop containing nucleoside triphosphate hydrolases"/>
    <property type="match status" value="1"/>
</dbReference>
<feature type="compositionally biased region" description="Basic and acidic residues" evidence="16">
    <location>
        <begin position="1"/>
        <end position="17"/>
    </location>
</feature>
<dbReference type="GO" id="GO:0043138">
    <property type="term" value="F:3'-5' DNA helicase activity"/>
    <property type="evidence" value="ECO:0007669"/>
    <property type="project" value="UniProtKB-EC"/>
</dbReference>
<keyword evidence="1" id="KW-0540">Nuclease</keyword>
<gene>
    <name evidence="19" type="ORF">SAMN04488557_0398</name>
</gene>
<evidence type="ECO:0000256" key="4">
    <source>
        <dbReference type="ARBA" id="ARBA00022801"/>
    </source>
</evidence>
<dbReference type="InterPro" id="IPR014151">
    <property type="entry name" value="DNA_helicase_AddA"/>
</dbReference>
<evidence type="ECO:0000259" key="17">
    <source>
        <dbReference type="PROSITE" id="PS51198"/>
    </source>
</evidence>
<evidence type="ECO:0000256" key="2">
    <source>
        <dbReference type="ARBA" id="ARBA00022741"/>
    </source>
</evidence>
<reference evidence="20" key="1">
    <citation type="submission" date="2016-10" db="EMBL/GenBank/DDBJ databases">
        <authorList>
            <person name="Varghese N."/>
            <person name="Submissions S."/>
        </authorList>
    </citation>
    <scope>NUCLEOTIDE SEQUENCE [LARGE SCALE GENOMIC DNA]</scope>
    <source>
        <strain evidence="20">DSM 1565</strain>
    </source>
</reference>
<dbReference type="Proteomes" id="UP000199423">
    <property type="component" value="Unassembled WGS sequence"/>
</dbReference>
<keyword evidence="4 15" id="KW-0378">Hydrolase</keyword>
<dbReference type="Gene3D" id="3.90.320.10">
    <property type="match status" value="1"/>
</dbReference>
<dbReference type="InterPro" id="IPR027417">
    <property type="entry name" value="P-loop_NTPase"/>
</dbReference>
<organism evidence="19 20">
    <name type="scientific">Hyphomicrobium facile</name>
    <dbReference type="NCBI Taxonomy" id="51670"/>
    <lineage>
        <taxon>Bacteria</taxon>
        <taxon>Pseudomonadati</taxon>
        <taxon>Pseudomonadota</taxon>
        <taxon>Alphaproteobacteria</taxon>
        <taxon>Hyphomicrobiales</taxon>
        <taxon>Hyphomicrobiaceae</taxon>
        <taxon>Hyphomicrobium</taxon>
    </lineage>
</organism>
<dbReference type="InterPro" id="IPR014016">
    <property type="entry name" value="UvrD-like_ATP-bd"/>
</dbReference>
<dbReference type="EC" id="5.6.2.4" evidence="12"/>
<feature type="domain" description="UvrD-like helicase ATP-binding" evidence="17">
    <location>
        <begin position="14"/>
        <end position="502"/>
    </location>
</feature>
<dbReference type="InterPro" id="IPR038726">
    <property type="entry name" value="PDDEXK_AddAB-type"/>
</dbReference>
<keyword evidence="10" id="KW-0413">Isomerase</keyword>
<dbReference type="RefSeq" id="WP_092866137.1">
    <property type="nucleotide sequence ID" value="NZ_FPCH01000001.1"/>
</dbReference>
<dbReference type="Gene3D" id="3.40.50.300">
    <property type="entry name" value="P-loop containing nucleotide triphosphate hydrolases"/>
    <property type="match status" value="4"/>
</dbReference>
<evidence type="ECO:0000256" key="5">
    <source>
        <dbReference type="ARBA" id="ARBA00022806"/>
    </source>
</evidence>
<dbReference type="GO" id="GO:0005524">
    <property type="term" value="F:ATP binding"/>
    <property type="evidence" value="ECO:0007669"/>
    <property type="project" value="UniProtKB-UniRule"/>
</dbReference>
<evidence type="ECO:0000256" key="3">
    <source>
        <dbReference type="ARBA" id="ARBA00022763"/>
    </source>
</evidence>
<evidence type="ECO:0000256" key="11">
    <source>
        <dbReference type="ARBA" id="ARBA00034617"/>
    </source>
</evidence>
<dbReference type="InterPro" id="IPR011335">
    <property type="entry name" value="Restrct_endonuc-II-like"/>
</dbReference>